<dbReference type="EMBL" id="KB469313">
    <property type="protein sequence ID" value="EPQ50903.1"/>
    <property type="molecule type" value="Genomic_DNA"/>
</dbReference>
<evidence type="ECO:0000313" key="2">
    <source>
        <dbReference type="EMBL" id="EPQ50903.1"/>
    </source>
</evidence>
<dbReference type="HOGENOM" id="CLU_057147_1_0_1"/>
<proteinExistence type="predicted"/>
<keyword evidence="3" id="KW-1185">Reference proteome</keyword>
<dbReference type="KEGG" id="gtr:GLOTRDRAFT_66623"/>
<feature type="compositionally biased region" description="Gly residues" evidence="1">
    <location>
        <begin position="21"/>
        <end position="48"/>
    </location>
</feature>
<protein>
    <submittedName>
        <fullName evidence="2">Uncharacterized protein</fullName>
    </submittedName>
</protein>
<dbReference type="OrthoDB" id="3365917at2759"/>
<dbReference type="Proteomes" id="UP000030669">
    <property type="component" value="Unassembled WGS sequence"/>
</dbReference>
<dbReference type="GeneID" id="19307736"/>
<accession>S7PTY4</accession>
<feature type="region of interest" description="Disordered" evidence="1">
    <location>
        <begin position="1"/>
        <end position="74"/>
    </location>
</feature>
<dbReference type="RefSeq" id="XP_007870777.1">
    <property type="nucleotide sequence ID" value="XM_007872586.1"/>
</dbReference>
<dbReference type="STRING" id="670483.S7PTY4"/>
<dbReference type="AlphaFoldDB" id="S7PTY4"/>
<sequence length="314" mass="32082">MYVPFISSPSSKRNLYRRKGGGGGGKGGGGSSGGKSGGSTGSSGGSGSSAGRTSSVPLRGSVPGGRSTATAYGNGGGRAITIPAGQPFAGRSAGGATRNDIYGSRTYGSGYPGIASRGVGGLGFPFFFWPVVWGGGLGYGAAYLHDREYGDSNNSSRPGGPMYEATLPSASQNTTLHILADNSTVVSLLSSVQSNCSSYLTSSISQPVPYNDSDPSSPRPEQAVQYYRASSIVLTLDGYNDTAALSGGNDTQSQQDLPIPGWVNGTFLDCVNQTIGLAAPLISAGEPRWAGANQQVVGVVGMWWVLWTLAHVIF</sequence>
<evidence type="ECO:0000256" key="1">
    <source>
        <dbReference type="SAM" id="MobiDB-lite"/>
    </source>
</evidence>
<name>S7PTY4_GLOTA</name>
<reference evidence="2 3" key="1">
    <citation type="journal article" date="2012" name="Science">
        <title>The Paleozoic origin of enzymatic lignin decomposition reconstructed from 31 fungal genomes.</title>
        <authorList>
            <person name="Floudas D."/>
            <person name="Binder M."/>
            <person name="Riley R."/>
            <person name="Barry K."/>
            <person name="Blanchette R.A."/>
            <person name="Henrissat B."/>
            <person name="Martinez A.T."/>
            <person name="Otillar R."/>
            <person name="Spatafora J.W."/>
            <person name="Yadav J.S."/>
            <person name="Aerts A."/>
            <person name="Benoit I."/>
            <person name="Boyd A."/>
            <person name="Carlson A."/>
            <person name="Copeland A."/>
            <person name="Coutinho P.M."/>
            <person name="de Vries R.P."/>
            <person name="Ferreira P."/>
            <person name="Findley K."/>
            <person name="Foster B."/>
            <person name="Gaskell J."/>
            <person name="Glotzer D."/>
            <person name="Gorecki P."/>
            <person name="Heitman J."/>
            <person name="Hesse C."/>
            <person name="Hori C."/>
            <person name="Igarashi K."/>
            <person name="Jurgens J.A."/>
            <person name="Kallen N."/>
            <person name="Kersten P."/>
            <person name="Kohler A."/>
            <person name="Kuees U."/>
            <person name="Kumar T.K.A."/>
            <person name="Kuo A."/>
            <person name="LaButti K."/>
            <person name="Larrondo L.F."/>
            <person name="Lindquist E."/>
            <person name="Ling A."/>
            <person name="Lombard V."/>
            <person name="Lucas S."/>
            <person name="Lundell T."/>
            <person name="Martin R."/>
            <person name="McLaughlin D.J."/>
            <person name="Morgenstern I."/>
            <person name="Morin E."/>
            <person name="Murat C."/>
            <person name="Nagy L.G."/>
            <person name="Nolan M."/>
            <person name="Ohm R.A."/>
            <person name="Patyshakuliyeva A."/>
            <person name="Rokas A."/>
            <person name="Ruiz-Duenas F.J."/>
            <person name="Sabat G."/>
            <person name="Salamov A."/>
            <person name="Samejima M."/>
            <person name="Schmutz J."/>
            <person name="Slot J.C."/>
            <person name="St John F."/>
            <person name="Stenlid J."/>
            <person name="Sun H."/>
            <person name="Sun S."/>
            <person name="Syed K."/>
            <person name="Tsang A."/>
            <person name="Wiebenga A."/>
            <person name="Young D."/>
            <person name="Pisabarro A."/>
            <person name="Eastwood D.C."/>
            <person name="Martin F."/>
            <person name="Cullen D."/>
            <person name="Grigoriev I.V."/>
            <person name="Hibbett D.S."/>
        </authorList>
    </citation>
    <scope>NUCLEOTIDE SEQUENCE [LARGE SCALE GENOMIC DNA]</scope>
    <source>
        <strain evidence="2 3">ATCC 11539</strain>
    </source>
</reference>
<organism evidence="2 3">
    <name type="scientific">Gloeophyllum trabeum (strain ATCC 11539 / FP-39264 / Madison 617)</name>
    <name type="common">Brown rot fungus</name>
    <dbReference type="NCBI Taxonomy" id="670483"/>
    <lineage>
        <taxon>Eukaryota</taxon>
        <taxon>Fungi</taxon>
        <taxon>Dikarya</taxon>
        <taxon>Basidiomycota</taxon>
        <taxon>Agaricomycotina</taxon>
        <taxon>Agaricomycetes</taxon>
        <taxon>Gloeophyllales</taxon>
        <taxon>Gloeophyllaceae</taxon>
        <taxon>Gloeophyllum</taxon>
    </lineage>
</organism>
<evidence type="ECO:0000313" key="3">
    <source>
        <dbReference type="Proteomes" id="UP000030669"/>
    </source>
</evidence>
<gene>
    <name evidence="2" type="ORF">GLOTRDRAFT_66623</name>
</gene>
<dbReference type="OMA" id="HEANEYG"/>
<dbReference type="eggNOG" id="ENOG502SQIM">
    <property type="taxonomic scope" value="Eukaryota"/>
</dbReference>